<evidence type="ECO:0000256" key="3">
    <source>
        <dbReference type="PIRSR" id="PIRSR000103-1"/>
    </source>
</evidence>
<dbReference type="GeneID" id="56591036"/>
<dbReference type="InterPro" id="IPR008927">
    <property type="entry name" value="6-PGluconate_DH-like_C_sf"/>
</dbReference>
<keyword evidence="7" id="KW-1185">Reference proteome</keyword>
<dbReference type="PANTHER" id="PTHR22981:SF7">
    <property type="entry name" value="3-HYDROXYISOBUTYRATE DEHYDROGENASE, MITOCHONDRIAL"/>
    <property type="match status" value="1"/>
</dbReference>
<feature type="domain" description="3-hydroxyisobutyrate dehydrogenase-like NAD-binding" evidence="5">
    <location>
        <begin position="169"/>
        <end position="262"/>
    </location>
</feature>
<dbReference type="PATRIC" id="fig|123899.6.peg.1666"/>
<name>A0A157P8E2_9BORD</name>
<dbReference type="EC" id="1.1.1.-" evidence="6"/>
<dbReference type="Pfam" id="PF03446">
    <property type="entry name" value="NAD_binding_2"/>
    <property type="match status" value="1"/>
</dbReference>
<dbReference type="InterPro" id="IPR013328">
    <property type="entry name" value="6PGD_dom2"/>
</dbReference>
<dbReference type="PIRSF" id="PIRSF000103">
    <property type="entry name" value="HIBADH"/>
    <property type="match status" value="1"/>
</dbReference>
<dbReference type="SUPFAM" id="SSF48179">
    <property type="entry name" value="6-phosphogluconate dehydrogenase C-terminal domain-like"/>
    <property type="match status" value="1"/>
</dbReference>
<keyword evidence="2" id="KW-0520">NAD</keyword>
<feature type="active site" evidence="3">
    <location>
        <position position="175"/>
    </location>
</feature>
<keyword evidence="1 6" id="KW-0560">Oxidoreductase</keyword>
<dbReference type="InterPro" id="IPR006115">
    <property type="entry name" value="6PGDH_NADP-bd"/>
</dbReference>
<dbReference type="SUPFAM" id="SSF51735">
    <property type="entry name" value="NAD(P)-binding Rossmann-fold domains"/>
    <property type="match status" value="1"/>
</dbReference>
<dbReference type="InterPro" id="IPR015815">
    <property type="entry name" value="HIBADH-related"/>
</dbReference>
<dbReference type="EC" id="1.1.1.60" evidence="6"/>
<gene>
    <name evidence="6" type="primary">garR</name>
    <name evidence="6" type="ORF">SAMEA3906487_01679</name>
</gene>
<dbReference type="Pfam" id="PF14833">
    <property type="entry name" value="NAD_binding_11"/>
    <property type="match status" value="1"/>
</dbReference>
<dbReference type="GO" id="GO:0050661">
    <property type="term" value="F:NADP binding"/>
    <property type="evidence" value="ECO:0007669"/>
    <property type="project" value="InterPro"/>
</dbReference>
<dbReference type="OrthoDB" id="9125692at2"/>
<dbReference type="Proteomes" id="UP000076825">
    <property type="component" value="Chromosome 1"/>
</dbReference>
<dbReference type="Gene3D" id="3.40.50.720">
    <property type="entry name" value="NAD(P)-binding Rossmann-like Domain"/>
    <property type="match status" value="1"/>
</dbReference>
<dbReference type="GO" id="GO:0051287">
    <property type="term" value="F:NAD binding"/>
    <property type="evidence" value="ECO:0007669"/>
    <property type="project" value="InterPro"/>
</dbReference>
<evidence type="ECO:0000259" key="5">
    <source>
        <dbReference type="Pfam" id="PF14833"/>
    </source>
</evidence>
<sequence>MRTIKTVAFLGAGAMGGPMALRAKAAGFAVRVCDRDPAVLARFTALGVPASDRVADCAQADAVVVLLANDAQILAALLGEGGLAGAIEPGHELLVCMMSTTLPQTLQGLRAPLASAGARLLDAPVSGGVVGAQEGTLTVLLGGEPADIEAATPLMRAMGRHLFPCGPLGAGEVVKIINNMLCVANMFLTAEAIELAQSHGVSLEQLAPILSVSTGLNFLTADAELARAQYRAWVPDEAGFQGIHRIVAKDLHLALALAEGRDLGLLQRISAYVDEADPLAPGRWLTAGRPA</sequence>
<evidence type="ECO:0000259" key="4">
    <source>
        <dbReference type="Pfam" id="PF03446"/>
    </source>
</evidence>
<proteinExistence type="predicted"/>
<evidence type="ECO:0000256" key="2">
    <source>
        <dbReference type="ARBA" id="ARBA00023027"/>
    </source>
</evidence>
<organism evidence="6 7">
    <name type="scientific">Bordetella trematum</name>
    <dbReference type="NCBI Taxonomy" id="123899"/>
    <lineage>
        <taxon>Bacteria</taxon>
        <taxon>Pseudomonadati</taxon>
        <taxon>Pseudomonadota</taxon>
        <taxon>Betaproteobacteria</taxon>
        <taxon>Burkholderiales</taxon>
        <taxon>Alcaligenaceae</taxon>
        <taxon>Bordetella</taxon>
    </lineage>
</organism>
<dbReference type="GO" id="GO:0008679">
    <property type="term" value="F:2-hydroxy-3-oxopropionate reductase activity"/>
    <property type="evidence" value="ECO:0007669"/>
    <property type="project" value="UniProtKB-EC"/>
</dbReference>
<dbReference type="InterPro" id="IPR036291">
    <property type="entry name" value="NAD(P)-bd_dom_sf"/>
</dbReference>
<feature type="domain" description="6-phosphogluconate dehydrogenase NADP-binding" evidence="4">
    <location>
        <begin position="6"/>
        <end position="165"/>
    </location>
</feature>
<dbReference type="EMBL" id="LT546645">
    <property type="protein sequence ID" value="SAI69180.1"/>
    <property type="molecule type" value="Genomic_DNA"/>
</dbReference>
<dbReference type="Gene3D" id="1.10.1040.10">
    <property type="entry name" value="N-(1-d-carboxylethyl)-l-norvaline Dehydrogenase, domain 2"/>
    <property type="match status" value="1"/>
</dbReference>
<evidence type="ECO:0000313" key="7">
    <source>
        <dbReference type="Proteomes" id="UP000076825"/>
    </source>
</evidence>
<dbReference type="PANTHER" id="PTHR22981">
    <property type="entry name" value="3-HYDROXYISOBUTYRATE DEHYDROGENASE-RELATED"/>
    <property type="match status" value="1"/>
</dbReference>
<protein>
    <submittedName>
        <fullName evidence="6">Beta-hydroxyacid dehydrogenase</fullName>
        <ecNumber evidence="6">1.1.1.-</ecNumber>
        <ecNumber evidence="6">1.1.1.60</ecNumber>
    </submittedName>
</protein>
<dbReference type="InterPro" id="IPR029154">
    <property type="entry name" value="HIBADH-like_NADP-bd"/>
</dbReference>
<dbReference type="STRING" id="123899.SAMEA3906487_01679"/>
<reference evidence="6 7" key="1">
    <citation type="submission" date="2016-04" db="EMBL/GenBank/DDBJ databases">
        <authorList>
            <consortium name="Pathogen Informatics"/>
        </authorList>
    </citation>
    <scope>NUCLEOTIDE SEQUENCE [LARGE SCALE GENOMIC DNA]</scope>
    <source>
        <strain evidence="6 7">H044680328</strain>
    </source>
</reference>
<evidence type="ECO:0000256" key="1">
    <source>
        <dbReference type="ARBA" id="ARBA00023002"/>
    </source>
</evidence>
<evidence type="ECO:0000313" key="6">
    <source>
        <dbReference type="EMBL" id="SAI69180.1"/>
    </source>
</evidence>
<dbReference type="KEGG" id="btrm:SAMEA390648701679"/>
<accession>A0A157P8E2</accession>
<dbReference type="RefSeq" id="WP_063491779.1">
    <property type="nucleotide sequence ID" value="NZ_CP016340.1"/>
</dbReference>
<dbReference type="AlphaFoldDB" id="A0A157P8E2"/>